<reference evidence="1 2" key="1">
    <citation type="journal article" date="2011" name="Science">
        <title>The ecoresponsive genome of Daphnia pulex.</title>
        <authorList>
            <person name="Colbourne J.K."/>
            <person name="Pfrender M.E."/>
            <person name="Gilbert D."/>
            <person name="Thomas W.K."/>
            <person name="Tucker A."/>
            <person name="Oakley T.H."/>
            <person name="Tokishita S."/>
            <person name="Aerts A."/>
            <person name="Arnold G.J."/>
            <person name="Basu M.K."/>
            <person name="Bauer D.J."/>
            <person name="Caceres C.E."/>
            <person name="Carmel L."/>
            <person name="Casola C."/>
            <person name="Choi J.H."/>
            <person name="Detter J.C."/>
            <person name="Dong Q."/>
            <person name="Dusheyko S."/>
            <person name="Eads B.D."/>
            <person name="Frohlich T."/>
            <person name="Geiler-Samerotte K.A."/>
            <person name="Gerlach D."/>
            <person name="Hatcher P."/>
            <person name="Jogdeo S."/>
            <person name="Krijgsveld J."/>
            <person name="Kriventseva E.V."/>
            <person name="Kultz D."/>
            <person name="Laforsch C."/>
            <person name="Lindquist E."/>
            <person name="Lopez J."/>
            <person name="Manak J.R."/>
            <person name="Muller J."/>
            <person name="Pangilinan J."/>
            <person name="Patwardhan R.P."/>
            <person name="Pitluck S."/>
            <person name="Pritham E.J."/>
            <person name="Rechtsteiner A."/>
            <person name="Rho M."/>
            <person name="Rogozin I.B."/>
            <person name="Sakarya O."/>
            <person name="Salamov A."/>
            <person name="Schaack S."/>
            <person name="Shapiro H."/>
            <person name="Shiga Y."/>
            <person name="Skalitzky C."/>
            <person name="Smith Z."/>
            <person name="Souvorov A."/>
            <person name="Sung W."/>
            <person name="Tang Z."/>
            <person name="Tsuchiya D."/>
            <person name="Tu H."/>
            <person name="Vos H."/>
            <person name="Wang M."/>
            <person name="Wolf Y.I."/>
            <person name="Yamagata H."/>
            <person name="Yamada T."/>
            <person name="Ye Y."/>
            <person name="Shaw J.R."/>
            <person name="Andrews J."/>
            <person name="Crease T.J."/>
            <person name="Tang H."/>
            <person name="Lucas S.M."/>
            <person name="Robertson H.M."/>
            <person name="Bork P."/>
            <person name="Koonin E.V."/>
            <person name="Zdobnov E.M."/>
            <person name="Grigoriev I.V."/>
            <person name="Lynch M."/>
            <person name="Boore J.L."/>
        </authorList>
    </citation>
    <scope>NUCLEOTIDE SEQUENCE [LARGE SCALE GENOMIC DNA]</scope>
</reference>
<dbReference type="KEGG" id="dpx:DAPPUDRAFT_70110"/>
<dbReference type="STRING" id="6669.E9I498"/>
<dbReference type="Proteomes" id="UP000000305">
    <property type="component" value="Unassembled WGS sequence"/>
</dbReference>
<keyword evidence="2" id="KW-1185">Reference proteome</keyword>
<accession>E9I498</accession>
<organism evidence="1 2">
    <name type="scientific">Daphnia pulex</name>
    <name type="common">Water flea</name>
    <dbReference type="NCBI Taxonomy" id="6669"/>
    <lineage>
        <taxon>Eukaryota</taxon>
        <taxon>Metazoa</taxon>
        <taxon>Ecdysozoa</taxon>
        <taxon>Arthropoda</taxon>
        <taxon>Crustacea</taxon>
        <taxon>Branchiopoda</taxon>
        <taxon>Diplostraca</taxon>
        <taxon>Cladocera</taxon>
        <taxon>Anomopoda</taxon>
        <taxon>Daphniidae</taxon>
        <taxon>Daphnia</taxon>
    </lineage>
</organism>
<dbReference type="OrthoDB" id="6359149at2759"/>
<name>E9I498_DAPPU</name>
<dbReference type="PANTHER" id="PTHR33053:SF9">
    <property type="entry name" value="AGAP000105-PA"/>
    <property type="match status" value="1"/>
</dbReference>
<evidence type="ECO:0000313" key="1">
    <source>
        <dbReference type="EMBL" id="EFX61182.1"/>
    </source>
</evidence>
<dbReference type="AlphaFoldDB" id="E9I498"/>
<evidence type="ECO:0008006" key="3">
    <source>
        <dbReference type="Google" id="ProtNLM"/>
    </source>
</evidence>
<dbReference type="OMA" id="YLDINCT"/>
<proteinExistence type="predicted"/>
<gene>
    <name evidence="1" type="ORF">DAPPUDRAFT_70110</name>
</gene>
<dbReference type="HOGENOM" id="CLU_004416_2_1_1"/>
<protein>
    <recommendedName>
        <fullName evidence="3">Transposase domain-containing protein</fullName>
    </recommendedName>
</protein>
<dbReference type="eggNOG" id="ENOG502S9IQ">
    <property type="taxonomic scope" value="Eukaryota"/>
</dbReference>
<evidence type="ECO:0000313" key="2">
    <source>
        <dbReference type="Proteomes" id="UP000000305"/>
    </source>
</evidence>
<dbReference type="PANTHER" id="PTHR33053">
    <property type="entry name" value="PROTEIN, PUTATIVE-RELATED"/>
    <property type="match status" value="1"/>
</dbReference>
<dbReference type="PhylomeDB" id="E9I498"/>
<sequence length="183" mass="20855">MKIQINIDGTQIFKTNSLDLWPILVRVTNSLDALPFVVSLFIGKGKPTNIEDFLKPFLEELIALQTEGLQFEDISYSVEVSSFVCDAPARAFLKVITGHTGYFGCERCNQKGVYDLYYRCTTFPQLTDCVLRTDASFRAKLQRQHHKGSSPLLDLKIDMISCIPLDYMHLVLLGVFKRLLTIW</sequence>
<dbReference type="EMBL" id="GL734949">
    <property type="protein sequence ID" value="EFX61182.1"/>
    <property type="molecule type" value="Genomic_DNA"/>
</dbReference>
<feature type="non-terminal residue" evidence="1">
    <location>
        <position position="183"/>
    </location>
</feature>
<dbReference type="InParanoid" id="E9I498"/>